<keyword evidence="3" id="KW-1185">Reference proteome</keyword>
<gene>
    <name evidence="2" type="ORF">G9272_32885</name>
</gene>
<evidence type="ECO:0000313" key="2">
    <source>
        <dbReference type="EMBL" id="QJT07176.1"/>
    </source>
</evidence>
<feature type="compositionally biased region" description="Acidic residues" evidence="1">
    <location>
        <begin position="1"/>
        <end position="11"/>
    </location>
</feature>
<organism evidence="2 3">
    <name type="scientific">Streptomyces asoensis</name>
    <dbReference type="NCBI Taxonomy" id="249586"/>
    <lineage>
        <taxon>Bacteria</taxon>
        <taxon>Bacillati</taxon>
        <taxon>Actinomycetota</taxon>
        <taxon>Actinomycetes</taxon>
        <taxon>Kitasatosporales</taxon>
        <taxon>Streptomycetaceae</taxon>
        <taxon>Streptomyces</taxon>
    </lineage>
</organism>
<accession>A0A6M4XA55</accession>
<feature type="compositionally biased region" description="Pro residues" evidence="1">
    <location>
        <begin position="13"/>
        <end position="22"/>
    </location>
</feature>
<dbReference type="EMBL" id="CP049838">
    <property type="protein sequence ID" value="QJT07176.1"/>
    <property type="molecule type" value="Genomic_DNA"/>
</dbReference>
<dbReference type="AlphaFoldDB" id="A0A6M4XA55"/>
<name>A0A6M4XA55_9ACTN</name>
<reference evidence="2" key="1">
    <citation type="submission" date="2020-03" db="EMBL/GenBank/DDBJ databases">
        <title>Molecular networking-based the target discovery of potent antiproliferative macrolactams: 5/6/7/16 polycyclic ansamycins and glycosylated trienomycin from Streptomyces cacaoi subsp. asoensis.</title>
        <authorList>
            <person name="Liu L.-L."/>
        </authorList>
    </citation>
    <scope>NUCLEOTIDE SEQUENCE [LARGE SCALE GENOMIC DNA]</scope>
    <source>
        <strain evidence="2">H2S5</strain>
    </source>
</reference>
<dbReference type="InterPro" id="IPR049975">
    <property type="entry name" value="SAV_915-like_dom"/>
</dbReference>
<evidence type="ECO:0000313" key="3">
    <source>
        <dbReference type="Proteomes" id="UP000502665"/>
    </source>
</evidence>
<feature type="region of interest" description="Disordered" evidence="1">
    <location>
        <begin position="1"/>
        <end position="22"/>
    </location>
</feature>
<protein>
    <recommendedName>
        <fullName evidence="4">SseB protein N-terminal domain-containing protein</fullName>
    </recommendedName>
</protein>
<evidence type="ECO:0008006" key="4">
    <source>
        <dbReference type="Google" id="ProtNLM"/>
    </source>
</evidence>
<dbReference type="NCBIfam" id="NF042914">
    <property type="entry name" value="SAV915_dom"/>
    <property type="match status" value="1"/>
</dbReference>
<sequence>MLEYVEADAAVEPEPPVRPGPRPGVPAYHATVFVPAHPRHTPTTDPTGAPALIPLITYELFEHPTDGTVALAFTALDGLVAALGEAQPWAATSLGPLAEVVGELGVTVHVDPWIAPGRHNWQPADLAAFAREARR</sequence>
<dbReference type="Proteomes" id="UP000502665">
    <property type="component" value="Chromosome"/>
</dbReference>
<proteinExistence type="predicted"/>
<evidence type="ECO:0000256" key="1">
    <source>
        <dbReference type="SAM" id="MobiDB-lite"/>
    </source>
</evidence>